<evidence type="ECO:0000256" key="1">
    <source>
        <dbReference type="SAM" id="SignalP"/>
    </source>
</evidence>
<evidence type="ECO:0000313" key="3">
    <source>
        <dbReference type="Proteomes" id="UP000824120"/>
    </source>
</evidence>
<name>A0A9J5Y5Z5_SOLCO</name>
<proteinExistence type="predicted"/>
<keyword evidence="3" id="KW-1185">Reference proteome</keyword>
<protein>
    <recommendedName>
        <fullName evidence="4">Lipoprotein</fullName>
    </recommendedName>
</protein>
<dbReference type="Proteomes" id="UP000824120">
    <property type="component" value="Chromosome 7"/>
</dbReference>
<reference evidence="2 3" key="1">
    <citation type="submission" date="2020-09" db="EMBL/GenBank/DDBJ databases">
        <title>De no assembly of potato wild relative species, Solanum commersonii.</title>
        <authorList>
            <person name="Cho K."/>
        </authorList>
    </citation>
    <scope>NUCLEOTIDE SEQUENCE [LARGE SCALE GENOMIC DNA]</scope>
    <source>
        <strain evidence="2">LZ3.2</strain>
        <tissue evidence="2">Leaf</tissue>
    </source>
</reference>
<comment type="caution">
    <text evidence="2">The sequence shown here is derived from an EMBL/GenBank/DDBJ whole genome shotgun (WGS) entry which is preliminary data.</text>
</comment>
<evidence type="ECO:0008006" key="4">
    <source>
        <dbReference type="Google" id="ProtNLM"/>
    </source>
</evidence>
<feature type="signal peptide" evidence="1">
    <location>
        <begin position="1"/>
        <end position="25"/>
    </location>
</feature>
<organism evidence="2 3">
    <name type="scientific">Solanum commersonii</name>
    <name type="common">Commerson's wild potato</name>
    <name type="synonym">Commerson's nightshade</name>
    <dbReference type="NCBI Taxonomy" id="4109"/>
    <lineage>
        <taxon>Eukaryota</taxon>
        <taxon>Viridiplantae</taxon>
        <taxon>Streptophyta</taxon>
        <taxon>Embryophyta</taxon>
        <taxon>Tracheophyta</taxon>
        <taxon>Spermatophyta</taxon>
        <taxon>Magnoliopsida</taxon>
        <taxon>eudicotyledons</taxon>
        <taxon>Gunneridae</taxon>
        <taxon>Pentapetalae</taxon>
        <taxon>asterids</taxon>
        <taxon>lamiids</taxon>
        <taxon>Solanales</taxon>
        <taxon>Solanaceae</taxon>
        <taxon>Solanoideae</taxon>
        <taxon>Solaneae</taxon>
        <taxon>Solanum</taxon>
    </lineage>
</organism>
<evidence type="ECO:0000313" key="2">
    <source>
        <dbReference type="EMBL" id="KAG5594478.1"/>
    </source>
</evidence>
<accession>A0A9J5Y5Z5</accession>
<dbReference type="AlphaFoldDB" id="A0A9J5Y5Z5"/>
<dbReference type="EMBL" id="JACXVP010000007">
    <property type="protein sequence ID" value="KAG5594478.1"/>
    <property type="molecule type" value="Genomic_DNA"/>
</dbReference>
<keyword evidence="1" id="KW-0732">Signal</keyword>
<sequence>MCKIFELFLSFTLLFLPCNPSVKQAHILPSIVSVNQVVFVQDRSLIHNILIAKALQKENHSYV</sequence>
<gene>
    <name evidence="2" type="ORF">H5410_035710</name>
</gene>
<feature type="chain" id="PRO_5039922985" description="Lipoprotein" evidence="1">
    <location>
        <begin position="26"/>
        <end position="63"/>
    </location>
</feature>